<dbReference type="PANTHER" id="PTHR36570">
    <property type="entry name" value="DISULFIDE BOND FORMATION PROTEIN B"/>
    <property type="match status" value="1"/>
</dbReference>
<evidence type="ECO:0000256" key="6">
    <source>
        <dbReference type="SAM" id="Phobius"/>
    </source>
</evidence>
<evidence type="ECO:0000256" key="2">
    <source>
        <dbReference type="ARBA" id="ARBA00022475"/>
    </source>
</evidence>
<reference evidence="8" key="1">
    <citation type="submission" date="2016-10" db="EMBL/GenBank/DDBJ databases">
        <authorList>
            <person name="Varghese N."/>
            <person name="Submissions S."/>
        </authorList>
    </citation>
    <scope>NUCLEOTIDE SEQUENCE [LARGE SCALE GENOMIC DNA]</scope>
    <source>
        <strain evidence="8">DSM 13234</strain>
    </source>
</reference>
<evidence type="ECO:0000313" key="8">
    <source>
        <dbReference type="Proteomes" id="UP000182983"/>
    </source>
</evidence>
<name>A0A1H6HF37_MAGFU</name>
<proteinExistence type="predicted"/>
<dbReference type="Pfam" id="PF02600">
    <property type="entry name" value="DsbB"/>
    <property type="match status" value="1"/>
</dbReference>
<dbReference type="InterPro" id="IPR050183">
    <property type="entry name" value="DsbB"/>
</dbReference>
<dbReference type="InterPro" id="IPR024199">
    <property type="entry name" value="Uncharacterised_DsbB"/>
</dbReference>
<dbReference type="EMBL" id="FNWO01000005">
    <property type="protein sequence ID" value="SEH34429.1"/>
    <property type="molecule type" value="Genomic_DNA"/>
</dbReference>
<keyword evidence="8" id="KW-1185">Reference proteome</keyword>
<dbReference type="Proteomes" id="UP000182983">
    <property type="component" value="Unassembled WGS sequence"/>
</dbReference>
<accession>A0A1H6HF37</accession>
<feature type="transmembrane region" description="Helical" evidence="6">
    <location>
        <begin position="47"/>
        <end position="66"/>
    </location>
</feature>
<keyword evidence="3 6" id="KW-0812">Transmembrane</keyword>
<sequence length="168" mass="18212">MSRFPRQPFPAFTAVFLLVACLAALASALYAQYGLGMRPCVLCVAERFPFAVAALLAALALGTARMVATRRALMWLAAVTLGLNALIAFYHVGVEQFWWESAVCAASAPPQTVADQTFDLADAMSRPIEDAPCDQPAWSFHGMTMASLNIAYSSLLALLVVLSLRRRR</sequence>
<evidence type="ECO:0000313" key="7">
    <source>
        <dbReference type="EMBL" id="SEH34429.1"/>
    </source>
</evidence>
<protein>
    <submittedName>
        <fullName evidence="7">Disulfide bond formation protein DsbB</fullName>
    </submittedName>
</protein>
<dbReference type="Gene3D" id="1.20.1550.10">
    <property type="entry name" value="DsbB-like"/>
    <property type="match status" value="1"/>
</dbReference>
<dbReference type="SUPFAM" id="SSF158442">
    <property type="entry name" value="DsbB-like"/>
    <property type="match status" value="1"/>
</dbReference>
<dbReference type="GO" id="GO:0005886">
    <property type="term" value="C:plasma membrane"/>
    <property type="evidence" value="ECO:0007669"/>
    <property type="project" value="UniProtKB-SubCell"/>
</dbReference>
<organism evidence="7 8">
    <name type="scientific">Magnetospirillum fulvum</name>
    <name type="common">Rhodospirillum fulvum</name>
    <dbReference type="NCBI Taxonomy" id="1082"/>
    <lineage>
        <taxon>Bacteria</taxon>
        <taxon>Pseudomonadati</taxon>
        <taxon>Pseudomonadota</taxon>
        <taxon>Alphaproteobacteria</taxon>
        <taxon>Rhodospirillales</taxon>
        <taxon>Rhodospirillaceae</taxon>
        <taxon>Magnetospirillum</taxon>
    </lineage>
</organism>
<dbReference type="GO" id="GO:0015035">
    <property type="term" value="F:protein-disulfide reductase activity"/>
    <property type="evidence" value="ECO:0007669"/>
    <property type="project" value="InterPro"/>
</dbReference>
<dbReference type="RefSeq" id="WP_074767419.1">
    <property type="nucleotide sequence ID" value="NZ_FNWO01000005.1"/>
</dbReference>
<evidence type="ECO:0000256" key="5">
    <source>
        <dbReference type="ARBA" id="ARBA00023136"/>
    </source>
</evidence>
<feature type="transmembrane region" description="Helical" evidence="6">
    <location>
        <begin position="146"/>
        <end position="164"/>
    </location>
</feature>
<dbReference type="InterPro" id="IPR003752">
    <property type="entry name" value="DiS_bond_form_DsbB/BdbC"/>
</dbReference>
<feature type="transmembrane region" description="Helical" evidence="6">
    <location>
        <begin position="73"/>
        <end position="92"/>
    </location>
</feature>
<comment type="subcellular location">
    <subcellularLocation>
        <location evidence="1">Cell membrane</location>
        <topology evidence="1">Multi-pass membrane protein</topology>
    </subcellularLocation>
</comment>
<dbReference type="OrthoDB" id="9808637at2"/>
<evidence type="ECO:0000256" key="3">
    <source>
        <dbReference type="ARBA" id="ARBA00022692"/>
    </source>
</evidence>
<dbReference type="PIRSF" id="PIRSF033913">
    <property type="entry name" value="S-S_format_DsbB"/>
    <property type="match status" value="1"/>
</dbReference>
<evidence type="ECO:0000256" key="4">
    <source>
        <dbReference type="ARBA" id="ARBA00022989"/>
    </source>
</evidence>
<dbReference type="PROSITE" id="PS51257">
    <property type="entry name" value="PROKAR_LIPOPROTEIN"/>
    <property type="match status" value="1"/>
</dbReference>
<keyword evidence="4 6" id="KW-1133">Transmembrane helix</keyword>
<gene>
    <name evidence="7" type="ORF">SAMN04244559_01644</name>
</gene>
<keyword evidence="2" id="KW-1003">Cell membrane</keyword>
<dbReference type="InterPro" id="IPR023380">
    <property type="entry name" value="DsbB-like_sf"/>
</dbReference>
<dbReference type="PANTHER" id="PTHR36570:SF3">
    <property type="entry name" value="DISULFIDE BOND FORMATION PROTEIN B"/>
    <property type="match status" value="1"/>
</dbReference>
<dbReference type="GO" id="GO:0006457">
    <property type="term" value="P:protein folding"/>
    <property type="evidence" value="ECO:0007669"/>
    <property type="project" value="InterPro"/>
</dbReference>
<evidence type="ECO:0000256" key="1">
    <source>
        <dbReference type="ARBA" id="ARBA00004651"/>
    </source>
</evidence>
<dbReference type="AlphaFoldDB" id="A0A1H6HF37"/>
<keyword evidence="5 6" id="KW-0472">Membrane</keyword>